<dbReference type="RefSeq" id="WP_093255431.1">
    <property type="nucleotide sequence ID" value="NZ_FNQM01000015.1"/>
</dbReference>
<feature type="domain" description="DUF6878" evidence="2">
    <location>
        <begin position="35"/>
        <end position="158"/>
    </location>
</feature>
<evidence type="ECO:0000256" key="1">
    <source>
        <dbReference type="SAM" id="MobiDB-lite"/>
    </source>
</evidence>
<name>A0A1H4ERD6_9RHOB</name>
<organism evidence="3 4">
    <name type="scientific">Rubrimonas cliftonensis</name>
    <dbReference type="NCBI Taxonomy" id="89524"/>
    <lineage>
        <taxon>Bacteria</taxon>
        <taxon>Pseudomonadati</taxon>
        <taxon>Pseudomonadota</taxon>
        <taxon>Alphaproteobacteria</taxon>
        <taxon>Rhodobacterales</taxon>
        <taxon>Paracoccaceae</taxon>
        <taxon>Rubrimonas</taxon>
    </lineage>
</organism>
<dbReference type="InterPro" id="IPR049243">
    <property type="entry name" value="DUF6878"/>
</dbReference>
<dbReference type="STRING" id="89524.SAMN05444370_11552"/>
<dbReference type="EMBL" id="FNQM01000015">
    <property type="protein sequence ID" value="SEA87477.1"/>
    <property type="molecule type" value="Genomic_DNA"/>
</dbReference>
<keyword evidence="4" id="KW-1185">Reference proteome</keyword>
<feature type="compositionally biased region" description="Basic and acidic residues" evidence="1">
    <location>
        <begin position="178"/>
        <end position="189"/>
    </location>
</feature>
<evidence type="ECO:0000313" key="3">
    <source>
        <dbReference type="EMBL" id="SEA87477.1"/>
    </source>
</evidence>
<dbReference type="AlphaFoldDB" id="A0A1H4ERD6"/>
<sequence>MTDAMDRHTDQLAADWAAQAREAKAREEAEMTTLRAALLAAARAAEATSIEADYAGGGDSGAFESLVAQPVAAQDVLGRVVVKTTGQLWNPDEARYVEIEIDTPFFAAAETFLSWALTAEVGNWWDGNVETSGSIVWHVADDPDRLTGEHEETVRTSEFTAWGDDDGDAPTEPTAAAPDHHPEAASREG</sequence>
<protein>
    <recommendedName>
        <fullName evidence="2">DUF6878 domain-containing protein</fullName>
    </recommendedName>
</protein>
<reference evidence="3 4" key="1">
    <citation type="submission" date="2016-10" db="EMBL/GenBank/DDBJ databases">
        <authorList>
            <person name="de Groot N.N."/>
        </authorList>
    </citation>
    <scope>NUCLEOTIDE SEQUENCE [LARGE SCALE GENOMIC DNA]</scope>
    <source>
        <strain evidence="3 4">DSM 15345</strain>
    </source>
</reference>
<proteinExistence type="predicted"/>
<accession>A0A1H4ERD6</accession>
<evidence type="ECO:0000259" key="2">
    <source>
        <dbReference type="Pfam" id="PF21798"/>
    </source>
</evidence>
<dbReference type="Pfam" id="PF21798">
    <property type="entry name" value="DUF6878"/>
    <property type="match status" value="1"/>
</dbReference>
<feature type="region of interest" description="Disordered" evidence="1">
    <location>
        <begin position="145"/>
        <end position="189"/>
    </location>
</feature>
<dbReference type="Proteomes" id="UP000198703">
    <property type="component" value="Unassembled WGS sequence"/>
</dbReference>
<feature type="compositionally biased region" description="Basic and acidic residues" evidence="1">
    <location>
        <begin position="145"/>
        <end position="155"/>
    </location>
</feature>
<evidence type="ECO:0000313" key="4">
    <source>
        <dbReference type="Proteomes" id="UP000198703"/>
    </source>
</evidence>
<gene>
    <name evidence="3" type="ORF">SAMN05444370_11552</name>
</gene>